<proteinExistence type="inferred from homology"/>
<evidence type="ECO:0000256" key="1">
    <source>
        <dbReference type="ARBA" id="ARBA00004141"/>
    </source>
</evidence>
<comment type="subcellular location">
    <subcellularLocation>
        <location evidence="1">Membrane</location>
        <topology evidence="1">Multi-pass membrane protein</topology>
    </subcellularLocation>
</comment>
<name>A0ABQ8FJ83_9FUNG</name>
<evidence type="ECO:0000256" key="2">
    <source>
        <dbReference type="ARBA" id="ARBA00006325"/>
    </source>
</evidence>
<gene>
    <name evidence="7" type="ORF">BASA50_003235</name>
</gene>
<dbReference type="PANTHER" id="PTHR22779:SF6">
    <property type="entry name" value="SD17342P"/>
    <property type="match status" value="1"/>
</dbReference>
<evidence type="ECO:0000256" key="5">
    <source>
        <dbReference type="ARBA" id="ARBA00023136"/>
    </source>
</evidence>
<keyword evidence="8" id="KW-1185">Reference proteome</keyword>
<dbReference type="Proteomes" id="UP001648503">
    <property type="component" value="Unassembled WGS sequence"/>
</dbReference>
<keyword evidence="4 6" id="KW-1133">Transmembrane helix</keyword>
<feature type="transmembrane region" description="Helical" evidence="6">
    <location>
        <begin position="78"/>
        <end position="108"/>
    </location>
</feature>
<evidence type="ECO:0000256" key="4">
    <source>
        <dbReference type="ARBA" id="ARBA00022989"/>
    </source>
</evidence>
<comment type="similarity">
    <text evidence="2">Belongs to the TMEM170 family.</text>
</comment>
<accession>A0ABQ8FJ83</accession>
<reference evidence="7 8" key="1">
    <citation type="submission" date="2021-02" db="EMBL/GenBank/DDBJ databases">
        <title>Variation within the Batrachochytrium salamandrivorans European outbreak.</title>
        <authorList>
            <person name="Kelly M."/>
            <person name="Pasmans F."/>
            <person name="Shea T.P."/>
            <person name="Munoz J.F."/>
            <person name="Carranza S."/>
            <person name="Cuomo C.A."/>
            <person name="Martel A."/>
        </authorList>
    </citation>
    <scope>NUCLEOTIDE SEQUENCE [LARGE SCALE GENOMIC DNA]</scope>
    <source>
        <strain evidence="7 8">AMFP18/2</strain>
    </source>
</reference>
<feature type="transmembrane region" description="Helical" evidence="6">
    <location>
        <begin position="120"/>
        <end position="142"/>
    </location>
</feature>
<dbReference type="Pfam" id="PF10190">
    <property type="entry name" value="Tmemb_170"/>
    <property type="match status" value="1"/>
</dbReference>
<comment type="caution">
    <text evidence="7">The sequence shown here is derived from an EMBL/GenBank/DDBJ whole genome shotgun (WGS) entry which is preliminary data.</text>
</comment>
<evidence type="ECO:0000313" key="7">
    <source>
        <dbReference type="EMBL" id="KAH6599206.1"/>
    </source>
</evidence>
<sequence>MAGVVDSVGPTSSYVTPPWPSLAFFTGPQTSQTILPILWYREDMVKFTLLWTVSIFFVVYTSAGAVALVMFHRHQAGIILLLGLSFCGVITGAVSGSIVGALLASFYVTGYISMPTWVPLAWAILQAFMVIIFSYSQVAFLAL</sequence>
<dbReference type="PANTHER" id="PTHR22779">
    <property type="entry name" value="SD17342P"/>
    <property type="match status" value="1"/>
</dbReference>
<dbReference type="EMBL" id="JAFCIX010000076">
    <property type="protein sequence ID" value="KAH6599206.1"/>
    <property type="molecule type" value="Genomic_DNA"/>
</dbReference>
<evidence type="ECO:0000313" key="8">
    <source>
        <dbReference type="Proteomes" id="UP001648503"/>
    </source>
</evidence>
<keyword evidence="3 6" id="KW-0812">Transmembrane</keyword>
<organism evidence="7 8">
    <name type="scientific">Batrachochytrium salamandrivorans</name>
    <dbReference type="NCBI Taxonomy" id="1357716"/>
    <lineage>
        <taxon>Eukaryota</taxon>
        <taxon>Fungi</taxon>
        <taxon>Fungi incertae sedis</taxon>
        <taxon>Chytridiomycota</taxon>
        <taxon>Chytridiomycota incertae sedis</taxon>
        <taxon>Chytridiomycetes</taxon>
        <taxon>Rhizophydiales</taxon>
        <taxon>Rhizophydiales incertae sedis</taxon>
        <taxon>Batrachochytrium</taxon>
    </lineage>
</organism>
<evidence type="ECO:0000256" key="6">
    <source>
        <dbReference type="SAM" id="Phobius"/>
    </source>
</evidence>
<protein>
    <submittedName>
        <fullName evidence="7">Uncharacterized protein</fullName>
    </submittedName>
</protein>
<feature type="transmembrane region" description="Helical" evidence="6">
    <location>
        <begin position="49"/>
        <end position="71"/>
    </location>
</feature>
<evidence type="ECO:0000256" key="3">
    <source>
        <dbReference type="ARBA" id="ARBA00022692"/>
    </source>
</evidence>
<keyword evidence="5 6" id="KW-0472">Membrane</keyword>
<dbReference type="InterPro" id="IPR019334">
    <property type="entry name" value="TMEM170A/B/YPR153W-like"/>
</dbReference>